<dbReference type="STRING" id="29529.SAMN04488122_3613"/>
<proteinExistence type="predicted"/>
<dbReference type="AlphaFoldDB" id="A0A1I0S573"/>
<dbReference type="EMBL" id="FOJG01000002">
    <property type="protein sequence ID" value="SEW49854.1"/>
    <property type="molecule type" value="Genomic_DNA"/>
</dbReference>
<sequence>MQTLSAQTDTISPQHLRLNTGFLQPGVKQYLVYFQAPAHSNWLGLSLWTREIEKSSWQQEPVFRITQHWYSEDSTRYLESYSINRAADFSPLYHAETRGKEQKAYRWSAREITGDTTANNKAAGFKLAFDSPSYNWNLDMETFEMLPLKAGKTFVIHFYDAGLEPPKYVTYKVTGSEVLQLNGRQTVDCWKLFTEGDSPRGHYTQTFWISKDGHEFLKEEDFFGGFYRYKIKLSGAAPHLPERFSR</sequence>
<dbReference type="Pfam" id="PF11306">
    <property type="entry name" value="DUF3108"/>
    <property type="match status" value="1"/>
</dbReference>
<dbReference type="Proteomes" id="UP000199310">
    <property type="component" value="Unassembled WGS sequence"/>
</dbReference>
<accession>A0A1I0S573</accession>
<organism evidence="1 2">
    <name type="scientific">Chitinophaga arvensicola</name>
    <dbReference type="NCBI Taxonomy" id="29529"/>
    <lineage>
        <taxon>Bacteria</taxon>
        <taxon>Pseudomonadati</taxon>
        <taxon>Bacteroidota</taxon>
        <taxon>Chitinophagia</taxon>
        <taxon>Chitinophagales</taxon>
        <taxon>Chitinophagaceae</taxon>
        <taxon>Chitinophaga</taxon>
    </lineage>
</organism>
<protein>
    <submittedName>
        <fullName evidence="1">Uncharacterized protein</fullName>
    </submittedName>
</protein>
<dbReference type="InterPro" id="IPR021457">
    <property type="entry name" value="DUF3108"/>
</dbReference>
<name>A0A1I0S573_9BACT</name>
<evidence type="ECO:0000313" key="2">
    <source>
        <dbReference type="Proteomes" id="UP000199310"/>
    </source>
</evidence>
<gene>
    <name evidence="1" type="ORF">SAMN04488122_3613</name>
</gene>
<reference evidence="2" key="1">
    <citation type="submission" date="2016-10" db="EMBL/GenBank/DDBJ databases">
        <authorList>
            <person name="Varghese N."/>
            <person name="Submissions S."/>
        </authorList>
    </citation>
    <scope>NUCLEOTIDE SEQUENCE [LARGE SCALE GENOMIC DNA]</scope>
    <source>
        <strain evidence="2">DSM 3695</strain>
    </source>
</reference>
<keyword evidence="2" id="KW-1185">Reference proteome</keyword>
<dbReference type="RefSeq" id="WP_089897034.1">
    <property type="nucleotide sequence ID" value="NZ_FOJG01000002.1"/>
</dbReference>
<dbReference type="OrthoDB" id="6057441at2"/>
<evidence type="ECO:0000313" key="1">
    <source>
        <dbReference type="EMBL" id="SEW49854.1"/>
    </source>
</evidence>